<dbReference type="PANTHER" id="PTHR43464">
    <property type="entry name" value="METHYLTRANSFERASE"/>
    <property type="match status" value="1"/>
</dbReference>
<gene>
    <name evidence="2" type="ORF">A2654_02450</name>
</gene>
<dbReference type="AlphaFoldDB" id="A0A1G2E192"/>
<reference evidence="2 3" key="1">
    <citation type="journal article" date="2016" name="Nat. Commun.">
        <title>Thousands of microbial genomes shed light on interconnected biogeochemical processes in an aquifer system.</title>
        <authorList>
            <person name="Anantharaman K."/>
            <person name="Brown C.T."/>
            <person name="Hug L.A."/>
            <person name="Sharon I."/>
            <person name="Castelle C.J."/>
            <person name="Probst A.J."/>
            <person name="Thomas B.C."/>
            <person name="Singh A."/>
            <person name="Wilkins M.J."/>
            <person name="Karaoz U."/>
            <person name="Brodie E.L."/>
            <person name="Williams K.H."/>
            <person name="Hubbard S.S."/>
            <person name="Banfield J.F."/>
        </authorList>
    </citation>
    <scope>NUCLEOTIDE SEQUENCE [LARGE SCALE GENOMIC DNA]</scope>
</reference>
<evidence type="ECO:0000259" key="1">
    <source>
        <dbReference type="Pfam" id="PF13649"/>
    </source>
</evidence>
<dbReference type="EMBL" id="MHMA01000043">
    <property type="protein sequence ID" value="OGZ19515.1"/>
    <property type="molecule type" value="Genomic_DNA"/>
</dbReference>
<feature type="domain" description="Methyltransferase" evidence="1">
    <location>
        <begin position="45"/>
        <end position="144"/>
    </location>
</feature>
<evidence type="ECO:0000313" key="2">
    <source>
        <dbReference type="EMBL" id="OGZ19515.1"/>
    </source>
</evidence>
<protein>
    <recommendedName>
        <fullName evidence="1">Methyltransferase domain-containing protein</fullName>
    </recommendedName>
</protein>
<name>A0A1G2E192_9BACT</name>
<proteinExistence type="predicted"/>
<dbReference type="SUPFAM" id="SSF53335">
    <property type="entry name" value="S-adenosyl-L-methionine-dependent methyltransferases"/>
    <property type="match status" value="1"/>
</dbReference>
<dbReference type="InterPro" id="IPR041698">
    <property type="entry name" value="Methyltransf_25"/>
</dbReference>
<dbReference type="PANTHER" id="PTHR43464:SF83">
    <property type="entry name" value="MALONYL-[ACYL-CARRIER PROTEIN] O-METHYLTRANSFERASE"/>
    <property type="match status" value="1"/>
</dbReference>
<evidence type="ECO:0000313" key="3">
    <source>
        <dbReference type="Proteomes" id="UP000178721"/>
    </source>
</evidence>
<accession>A0A1G2E192</accession>
<sequence>MESKSSLWDEEYQRQNIASSFKGTLSHSVKFLLGSFGEFSPKSFLDLGCGNGRNTIPLARMGYEVTGVDISQVALNQAGEKLESESAGVQKRVQLIPSSMGQPFPFEDKTFDVVMDITSFDILINDTEIDCHKKEVARVLKNNGYFLYYDMAEDDPYSLALLAKSPDKSKGIIYTPAGIPFKIYSADDITRIFSPFKVITQEKFRFQDKMDGVQWNRSILCVVMKNHK</sequence>
<dbReference type="Pfam" id="PF13649">
    <property type="entry name" value="Methyltransf_25"/>
    <property type="match status" value="1"/>
</dbReference>
<comment type="caution">
    <text evidence="2">The sequence shown here is derived from an EMBL/GenBank/DDBJ whole genome shotgun (WGS) entry which is preliminary data.</text>
</comment>
<dbReference type="Gene3D" id="3.40.50.150">
    <property type="entry name" value="Vaccinia Virus protein VP39"/>
    <property type="match status" value="1"/>
</dbReference>
<dbReference type="InterPro" id="IPR029063">
    <property type="entry name" value="SAM-dependent_MTases_sf"/>
</dbReference>
<dbReference type="GO" id="GO:0008168">
    <property type="term" value="F:methyltransferase activity"/>
    <property type="evidence" value="ECO:0007669"/>
    <property type="project" value="TreeGrafter"/>
</dbReference>
<dbReference type="CDD" id="cd02440">
    <property type="entry name" value="AdoMet_MTases"/>
    <property type="match status" value="1"/>
</dbReference>
<dbReference type="Proteomes" id="UP000178721">
    <property type="component" value="Unassembled WGS sequence"/>
</dbReference>
<organism evidence="2 3">
    <name type="scientific">Candidatus Nealsonbacteria bacterium RIFCSPHIGHO2_01_FULL_43_31</name>
    <dbReference type="NCBI Taxonomy" id="1801665"/>
    <lineage>
        <taxon>Bacteria</taxon>
        <taxon>Candidatus Nealsoniibacteriota</taxon>
    </lineage>
</organism>